<comment type="caution">
    <text evidence="14">The sequence shown here is derived from an EMBL/GenBank/DDBJ whole genome shotgun (WGS) entry which is preliminary data.</text>
</comment>
<comment type="cofactor">
    <cofactor evidence="10">
        <name>K(+)</name>
        <dbReference type="ChEBI" id="CHEBI:29103"/>
    </cofactor>
    <text evidence="10">Binds 1 potassium ion per subunit.</text>
</comment>
<comment type="catalytic activity">
    <reaction evidence="10">
        <text>(6R)-NADPHX = (6S)-NADPHX</text>
        <dbReference type="Rhea" id="RHEA:32227"/>
        <dbReference type="ChEBI" id="CHEBI:64076"/>
        <dbReference type="ChEBI" id="CHEBI:64077"/>
        <dbReference type="EC" id="5.1.99.6"/>
    </reaction>
</comment>
<feature type="binding site" evidence="10">
    <location>
        <position position="692"/>
    </location>
    <ligand>
        <name>K(+)</name>
        <dbReference type="ChEBI" id="CHEBI:29103"/>
    </ligand>
</feature>
<keyword evidence="12" id="KW-0732">Signal</keyword>
<dbReference type="GO" id="GO:0005789">
    <property type="term" value="C:endoplasmic reticulum membrane"/>
    <property type="evidence" value="ECO:0007669"/>
    <property type="project" value="UniProtKB-SubCell"/>
</dbReference>
<dbReference type="EC" id="5.1.99.6" evidence="10"/>
<dbReference type="Proteomes" id="UP000663846">
    <property type="component" value="Unassembled WGS sequence"/>
</dbReference>
<feature type="signal peptide" evidence="12">
    <location>
        <begin position="1"/>
        <end position="26"/>
    </location>
</feature>
<evidence type="ECO:0000256" key="8">
    <source>
        <dbReference type="ARBA" id="ARBA00023136"/>
    </source>
</evidence>
<evidence type="ECO:0000313" key="15">
    <source>
        <dbReference type="Proteomes" id="UP000663846"/>
    </source>
</evidence>
<feature type="transmembrane region" description="Helical" evidence="11">
    <location>
        <begin position="169"/>
        <end position="191"/>
    </location>
</feature>
<keyword evidence="4" id="KW-0808">Transferase</keyword>
<feature type="transmembrane region" description="Helical" evidence="11">
    <location>
        <begin position="206"/>
        <end position="227"/>
    </location>
</feature>
<dbReference type="PROSITE" id="PS51385">
    <property type="entry name" value="YJEF_N"/>
    <property type="match status" value="1"/>
</dbReference>
<comment type="function">
    <text evidence="9">Mannosyltransferase involved in glycosylphosphatidylinositol-anchor biosynthesis. Transfers the third mannose to Man2-GlcN-acyl-PI during GPI precursor assembly.</text>
</comment>
<feature type="binding site" evidence="10">
    <location>
        <begin position="696"/>
        <end position="702"/>
    </location>
    <ligand>
        <name>(6S)-NADPHX</name>
        <dbReference type="ChEBI" id="CHEBI:64076"/>
    </ligand>
</feature>
<feature type="transmembrane region" description="Helical" evidence="11">
    <location>
        <begin position="263"/>
        <end position="284"/>
    </location>
</feature>
<dbReference type="SUPFAM" id="SSF64153">
    <property type="entry name" value="YjeF N-terminal domain-like"/>
    <property type="match status" value="1"/>
</dbReference>
<comment type="caution">
    <text evidence="10 11">Lacks conserved residue(s) required for the propagation of feature annotation.</text>
</comment>
<protein>
    <recommendedName>
        <fullName evidence="10">NAD(P)H-hydrate epimerase</fullName>
        <ecNumber evidence="10">5.1.99.6</ecNumber>
    </recommendedName>
    <alternativeName>
        <fullName evidence="10">NAD(P)HX epimerase</fullName>
    </alternativeName>
</protein>
<evidence type="ECO:0000256" key="5">
    <source>
        <dbReference type="ARBA" id="ARBA00022692"/>
    </source>
</evidence>
<dbReference type="GO" id="GO:0046872">
    <property type="term" value="F:metal ion binding"/>
    <property type="evidence" value="ECO:0007669"/>
    <property type="project" value="UniProtKB-KW"/>
</dbReference>
<comment type="similarity">
    <text evidence="2">Belongs to the glycosyltransferase 22 family. PIGB subfamily.</text>
</comment>
<evidence type="ECO:0000256" key="2">
    <source>
        <dbReference type="ARBA" id="ARBA00006065"/>
    </source>
</evidence>
<sequence>MSQLPSTRCILLVFCIRLLIALSTHGFFQPDEYFQALEPAYRAVFGTGHLTWEWTINPPIRSFAYPSLFVPAYGMVKALHLEDTFILIWAPKLVQVVFASAGDIALYQIACSLFTKPHGNVTLFLSLVSPFNVLALTRTLANSTETSLVTIALLYWPYSIFQPRSRTRISLGLAALSCVIRPTAAIIWVFLGSQLLWHASSSRRHVLNMLVDGSIVGFVAASTIVLVDTVYYGALTFTPLSFLKTNLVSGIASFYGVNTFHYYLTQGLPIVLGPALPFTLLGVWKHIRDSRGDPKAGPSRHTRSLLLGLVAWSVTLYSLLAHKEWRFVHPLLPILHIFAADYLIHSNDETEKYATGLQVQDNPKARLTFQLPIRRNHFVYFLAVCLPLNLYLIRWHGSAQIAVTRYLHDLSTGSNRVKSVGVLMPCHSIPGQAYLHLPDLEYATDGYRIWEIGCEPPLGLSQTQRETYNSQTDVFFETLGPIRYLDRYFPPSVDPTFPPSREPFTKPGSLPPVQGWNHTWPSHFIMFGALENLSSLPEIQDTVKQKLRRLGYEVVWRVGNGWEEDERRRGGVVIDEELMSAAGAFSLDQVGLTTLMELAGLSCAQALSKVYDNTKYSRVLVCCGPGNQGGDGLVAARHLKMFGYQPTLYMPKPGSKDIYKRLAAQCSNLHIPTSPELPEATNFKSSYDVVLDAIFGFSFKPPARAPFDTALRLIGQSGLPVVSVDIPSGWDVDNGPQEVKTEGDGAGALEALRPDVLVSLTAPKQGARSFQGRHFLGGRFVTSDLDKKFELNLPAYPDSDQVVEITGNGESKL</sequence>
<dbReference type="Pfam" id="PF03853">
    <property type="entry name" value="YjeF_N"/>
    <property type="match status" value="1"/>
</dbReference>
<feature type="binding site" evidence="10">
    <location>
        <position position="728"/>
    </location>
    <ligand>
        <name>K(+)</name>
        <dbReference type="ChEBI" id="CHEBI:29103"/>
    </ligand>
</feature>
<keyword evidence="10" id="KW-0547">Nucleotide-binding</keyword>
<gene>
    <name evidence="14" type="ORF">RDB_LOCUS92886</name>
</gene>
<dbReference type="GO" id="GO:0052856">
    <property type="term" value="F:NAD(P)HX epimerase activity"/>
    <property type="evidence" value="ECO:0007669"/>
    <property type="project" value="UniProtKB-UniRule"/>
</dbReference>
<organism evidence="14 15">
    <name type="scientific">Rhizoctonia solani</name>
    <dbReference type="NCBI Taxonomy" id="456999"/>
    <lineage>
        <taxon>Eukaryota</taxon>
        <taxon>Fungi</taxon>
        <taxon>Dikarya</taxon>
        <taxon>Basidiomycota</taxon>
        <taxon>Agaricomycotina</taxon>
        <taxon>Agaricomycetes</taxon>
        <taxon>Cantharellales</taxon>
        <taxon>Ceratobasidiaceae</taxon>
        <taxon>Rhizoctonia</taxon>
    </lineage>
</organism>
<dbReference type="Pfam" id="PF03901">
    <property type="entry name" value="Glyco_transf_22"/>
    <property type="match status" value="1"/>
</dbReference>
<dbReference type="AlphaFoldDB" id="A0A8H2XC51"/>
<comment type="catalytic activity">
    <reaction evidence="10">
        <text>(6R)-NADHX = (6S)-NADHX</text>
        <dbReference type="Rhea" id="RHEA:32215"/>
        <dbReference type="ChEBI" id="CHEBI:64074"/>
        <dbReference type="ChEBI" id="CHEBI:64075"/>
        <dbReference type="EC" id="5.1.99.6"/>
    </reaction>
</comment>
<evidence type="ECO:0000259" key="13">
    <source>
        <dbReference type="PROSITE" id="PS51385"/>
    </source>
</evidence>
<keyword evidence="10" id="KW-0963">Cytoplasm</keyword>
<evidence type="ECO:0000256" key="10">
    <source>
        <dbReference type="HAMAP-Rule" id="MF_03159"/>
    </source>
</evidence>
<proteinExistence type="inferred from homology"/>
<keyword evidence="6 11" id="KW-0256">Endoplasmic reticulum</keyword>
<evidence type="ECO:0000256" key="7">
    <source>
        <dbReference type="ARBA" id="ARBA00022989"/>
    </source>
</evidence>
<keyword evidence="10" id="KW-0496">Mitochondrion</keyword>
<feature type="chain" id="PRO_5034720540" description="NAD(P)H-hydrate epimerase" evidence="12">
    <location>
        <begin position="27"/>
        <end position="813"/>
    </location>
</feature>
<keyword evidence="10" id="KW-0630">Potassium</keyword>
<evidence type="ECO:0000313" key="14">
    <source>
        <dbReference type="EMBL" id="CAE6423290.1"/>
    </source>
</evidence>
<comment type="subcellular location">
    <subcellularLocation>
        <location evidence="10">Cytoplasm</location>
    </subcellularLocation>
    <subcellularLocation>
        <location evidence="10">Mitochondrion</location>
    </subcellularLocation>
    <subcellularLocation>
        <location evidence="1 11">Endoplasmic reticulum membrane</location>
        <topology evidence="1 11">Multi-pass membrane protein</topology>
    </subcellularLocation>
</comment>
<keyword evidence="10" id="KW-0413">Isomerase</keyword>
<dbReference type="GO" id="GO:0000026">
    <property type="term" value="F:alpha-1,2-mannosyltransferase activity"/>
    <property type="evidence" value="ECO:0007669"/>
    <property type="project" value="TreeGrafter"/>
</dbReference>
<keyword evidence="8 11" id="KW-0472">Membrane</keyword>
<evidence type="ECO:0000256" key="11">
    <source>
        <dbReference type="RuleBase" id="RU363075"/>
    </source>
</evidence>
<evidence type="ECO:0000256" key="6">
    <source>
        <dbReference type="ARBA" id="ARBA00022824"/>
    </source>
</evidence>
<evidence type="ECO:0000256" key="1">
    <source>
        <dbReference type="ARBA" id="ARBA00004477"/>
    </source>
</evidence>
<dbReference type="GO" id="GO:0000166">
    <property type="term" value="F:nucleotide binding"/>
    <property type="evidence" value="ECO:0007669"/>
    <property type="project" value="UniProtKB-KW"/>
</dbReference>
<dbReference type="NCBIfam" id="TIGR00197">
    <property type="entry name" value="yjeF_nterm"/>
    <property type="match status" value="1"/>
</dbReference>
<evidence type="ECO:0000256" key="12">
    <source>
        <dbReference type="SAM" id="SignalP"/>
    </source>
</evidence>
<dbReference type="HAMAP" id="MF_01966">
    <property type="entry name" value="NADHX_epimerase"/>
    <property type="match status" value="1"/>
</dbReference>
<dbReference type="InterPro" id="IPR005599">
    <property type="entry name" value="GPI_mannosylTrfase"/>
</dbReference>
<comment type="function">
    <text evidence="10">Catalyzes the epimerization of the S- and R-forms of NAD(P)HX, a damaged form of NAD(P)H that is a result of enzymatic or heat-dependent hydration. This is a prerequisite for the S-specific NAD(P)H-hydrate dehydratase to allow the repair of both epimers of NAD(P)HX.</text>
</comment>
<evidence type="ECO:0000256" key="3">
    <source>
        <dbReference type="ARBA" id="ARBA00022676"/>
    </source>
</evidence>
<dbReference type="EMBL" id="CAJMWS010000323">
    <property type="protein sequence ID" value="CAE6423290.1"/>
    <property type="molecule type" value="Genomic_DNA"/>
</dbReference>
<keyword evidence="10" id="KW-0479">Metal-binding</keyword>
<keyword evidence="3 11" id="KW-0328">Glycosyltransferase</keyword>
<reference evidence="14" key="1">
    <citation type="submission" date="2021-01" db="EMBL/GenBank/DDBJ databases">
        <authorList>
            <person name="Kaushik A."/>
        </authorList>
    </citation>
    <scope>NUCLEOTIDE SEQUENCE</scope>
    <source>
        <strain evidence="14">AG1-1C</strain>
    </source>
</reference>
<feature type="transmembrane region" description="Helical" evidence="11">
    <location>
        <begin position="305"/>
        <end position="321"/>
    </location>
</feature>
<keyword evidence="5 11" id="KW-0812">Transmembrane</keyword>
<dbReference type="GO" id="GO:0005739">
    <property type="term" value="C:mitochondrion"/>
    <property type="evidence" value="ECO:0007669"/>
    <property type="project" value="UniProtKB-SubCell"/>
</dbReference>
<name>A0A8H2XC51_9AGAM</name>
<feature type="binding site" evidence="10">
    <location>
        <position position="725"/>
    </location>
    <ligand>
        <name>(6S)-NADPHX</name>
        <dbReference type="ChEBI" id="CHEBI:64076"/>
    </ligand>
</feature>
<feature type="binding site" evidence="10">
    <location>
        <begin position="627"/>
        <end position="631"/>
    </location>
    <ligand>
        <name>(6S)-NADPHX</name>
        <dbReference type="ChEBI" id="CHEBI:64076"/>
    </ligand>
</feature>
<dbReference type="Gene3D" id="3.40.50.10260">
    <property type="entry name" value="YjeF N-terminal domain"/>
    <property type="match status" value="1"/>
</dbReference>
<dbReference type="InterPro" id="IPR036652">
    <property type="entry name" value="YjeF_N_dom_sf"/>
</dbReference>
<feature type="domain" description="YjeF N-terminal" evidence="13">
    <location>
        <begin position="574"/>
        <end position="793"/>
    </location>
</feature>
<keyword evidence="7 11" id="KW-1133">Transmembrane helix</keyword>
<accession>A0A8H2XC51</accession>
<feature type="binding site" evidence="10">
    <location>
        <position position="628"/>
    </location>
    <ligand>
        <name>K(+)</name>
        <dbReference type="ChEBI" id="CHEBI:29103"/>
    </ligand>
</feature>
<dbReference type="InterPro" id="IPR004443">
    <property type="entry name" value="YjeF_N_dom"/>
</dbReference>
<dbReference type="PANTHER" id="PTHR22760:SF4">
    <property type="entry name" value="GPI MANNOSYLTRANSFERASE 3"/>
    <property type="match status" value="1"/>
</dbReference>
<dbReference type="PANTHER" id="PTHR22760">
    <property type="entry name" value="GLYCOSYLTRANSFERASE"/>
    <property type="match status" value="1"/>
</dbReference>
<evidence type="ECO:0000256" key="9">
    <source>
        <dbReference type="ARBA" id="ARBA00024708"/>
    </source>
</evidence>
<comment type="similarity">
    <text evidence="10">Belongs to the NnrE/AIBP family.</text>
</comment>
<dbReference type="GO" id="GO:0006506">
    <property type="term" value="P:GPI anchor biosynthetic process"/>
    <property type="evidence" value="ECO:0007669"/>
    <property type="project" value="TreeGrafter"/>
</dbReference>
<evidence type="ECO:0000256" key="4">
    <source>
        <dbReference type="ARBA" id="ARBA00022679"/>
    </source>
</evidence>
<keyword evidence="10" id="KW-0520">NAD</keyword>